<feature type="compositionally biased region" description="Basic and acidic residues" evidence="1">
    <location>
        <begin position="169"/>
        <end position="179"/>
    </location>
</feature>
<evidence type="ECO:0000313" key="3">
    <source>
        <dbReference type="Proteomes" id="UP000192223"/>
    </source>
</evidence>
<dbReference type="InterPro" id="IPR036397">
    <property type="entry name" value="RNaseH_sf"/>
</dbReference>
<reference evidence="4" key="1">
    <citation type="submission" date="2025-08" db="UniProtKB">
        <authorList>
            <consortium name="RefSeq"/>
        </authorList>
    </citation>
    <scope>IDENTIFICATION</scope>
    <source>
        <tissue evidence="4">Entire body</tissue>
    </source>
</reference>
<evidence type="ECO:0000313" key="4">
    <source>
        <dbReference type="RefSeq" id="XP_018318431.1"/>
    </source>
</evidence>
<dbReference type="GO" id="GO:0003676">
    <property type="term" value="F:nucleic acid binding"/>
    <property type="evidence" value="ECO:0007669"/>
    <property type="project" value="InterPro"/>
</dbReference>
<accession>A0A1W4W2N9</accession>
<proteinExistence type="predicted"/>
<feature type="region of interest" description="Disordered" evidence="1">
    <location>
        <begin position="144"/>
        <end position="193"/>
    </location>
</feature>
<dbReference type="InterPro" id="IPR001584">
    <property type="entry name" value="Integrase_cat-core"/>
</dbReference>
<evidence type="ECO:0000259" key="2">
    <source>
        <dbReference type="PROSITE" id="PS50994"/>
    </source>
</evidence>
<dbReference type="PROSITE" id="PS50994">
    <property type="entry name" value="INTEGRASE"/>
    <property type="match status" value="1"/>
</dbReference>
<dbReference type="GeneID" id="108732239"/>
<dbReference type="RefSeq" id="XP_018318431.1">
    <property type="nucleotide sequence ID" value="XM_018462929.1"/>
</dbReference>
<sequence>MVNEVFLRYGVTRRIISDNGTQFISSVMQKICYCLDIQQRFTPVYHPSANMVERKNRDLKTQLSILVGQNHQNWPEKLPSIRFALNTARCQSTGYSAAYLTFGREPRTPYEIVHDFRTIARNENFIPEVTPLLKMVATFQEARDTEVKEQDRQKAIQDRRRQPRPTFEPGDKDKAKLLPDELPSSLLEETVHT</sequence>
<dbReference type="STRING" id="224129.A0A1W4W2N9"/>
<dbReference type="OrthoDB" id="6817932at2759"/>
<dbReference type="Proteomes" id="UP000192223">
    <property type="component" value="Unplaced"/>
</dbReference>
<dbReference type="SUPFAM" id="SSF53098">
    <property type="entry name" value="Ribonuclease H-like"/>
    <property type="match status" value="1"/>
</dbReference>
<dbReference type="InterPro" id="IPR012337">
    <property type="entry name" value="RNaseH-like_sf"/>
</dbReference>
<dbReference type="InParanoid" id="A0A1W4W2N9"/>
<protein>
    <submittedName>
        <fullName evidence="4">Uncharacterized protein K02A2.6-like</fullName>
    </submittedName>
</protein>
<dbReference type="Gene3D" id="3.30.420.10">
    <property type="entry name" value="Ribonuclease H-like superfamily/Ribonuclease H"/>
    <property type="match status" value="1"/>
</dbReference>
<keyword evidence="3" id="KW-1185">Reference proteome</keyword>
<feature type="compositionally biased region" description="Low complexity" evidence="1">
    <location>
        <begin position="180"/>
        <end position="193"/>
    </location>
</feature>
<name>A0A1W4W2N9_AGRPL</name>
<feature type="domain" description="Integrase catalytic" evidence="2">
    <location>
        <begin position="1"/>
        <end position="117"/>
    </location>
</feature>
<dbReference type="GO" id="GO:0015074">
    <property type="term" value="P:DNA integration"/>
    <property type="evidence" value="ECO:0007669"/>
    <property type="project" value="InterPro"/>
</dbReference>
<dbReference type="PANTHER" id="PTHR37984:SF5">
    <property type="entry name" value="PROTEIN NYNRIN-LIKE"/>
    <property type="match status" value="1"/>
</dbReference>
<dbReference type="AlphaFoldDB" id="A0A1W4W2N9"/>
<dbReference type="InterPro" id="IPR050951">
    <property type="entry name" value="Retrovirus_Pol_polyprotein"/>
</dbReference>
<evidence type="ECO:0000256" key="1">
    <source>
        <dbReference type="SAM" id="MobiDB-lite"/>
    </source>
</evidence>
<organism evidence="3 4">
    <name type="scientific">Agrilus planipennis</name>
    <name type="common">Emerald ash borer</name>
    <name type="synonym">Agrilus marcopoli</name>
    <dbReference type="NCBI Taxonomy" id="224129"/>
    <lineage>
        <taxon>Eukaryota</taxon>
        <taxon>Metazoa</taxon>
        <taxon>Ecdysozoa</taxon>
        <taxon>Arthropoda</taxon>
        <taxon>Hexapoda</taxon>
        <taxon>Insecta</taxon>
        <taxon>Pterygota</taxon>
        <taxon>Neoptera</taxon>
        <taxon>Endopterygota</taxon>
        <taxon>Coleoptera</taxon>
        <taxon>Polyphaga</taxon>
        <taxon>Elateriformia</taxon>
        <taxon>Buprestoidea</taxon>
        <taxon>Buprestidae</taxon>
        <taxon>Agrilinae</taxon>
        <taxon>Agrilus</taxon>
    </lineage>
</organism>
<dbReference type="PANTHER" id="PTHR37984">
    <property type="entry name" value="PROTEIN CBG26694"/>
    <property type="match status" value="1"/>
</dbReference>
<feature type="compositionally biased region" description="Basic and acidic residues" evidence="1">
    <location>
        <begin position="144"/>
        <end position="160"/>
    </location>
</feature>
<dbReference type="KEGG" id="apln:108732239"/>
<gene>
    <name evidence="4" type="primary">LOC108732239</name>
</gene>